<evidence type="ECO:0000313" key="14">
    <source>
        <dbReference type="EMBL" id="GFZ02965.1"/>
    </source>
</evidence>
<comment type="similarity">
    <text evidence="1">Belongs to the lipoxygenase family.</text>
</comment>
<dbReference type="FunFam" id="4.10.372.10:FF:000001">
    <property type="entry name" value="Lipoxygenase"/>
    <property type="match status" value="1"/>
</dbReference>
<dbReference type="Pfam" id="PF00305">
    <property type="entry name" value="Lipoxygenase"/>
    <property type="match status" value="1"/>
</dbReference>
<keyword evidence="9" id="KW-0275">Fatty acid biosynthesis</keyword>
<dbReference type="AlphaFoldDB" id="A0A7J0FW97"/>
<comment type="caution">
    <text evidence="10">Lacks conserved residue(s) required for the propagation of feature annotation.</text>
</comment>
<dbReference type="InterPro" id="IPR036226">
    <property type="entry name" value="LipOase_C_sf"/>
</dbReference>
<dbReference type="GO" id="GO:0016702">
    <property type="term" value="F:oxidoreductase activity, acting on single donors with incorporation of molecular oxygen, incorporation of two atoms of oxygen"/>
    <property type="evidence" value="ECO:0007669"/>
    <property type="project" value="InterPro"/>
</dbReference>
<reference evidence="14 15" key="1">
    <citation type="submission" date="2019-07" db="EMBL/GenBank/DDBJ databases">
        <title>De Novo Assembly of kiwifruit Actinidia rufa.</title>
        <authorList>
            <person name="Sugita-Konishi S."/>
            <person name="Sato K."/>
            <person name="Mori E."/>
            <person name="Abe Y."/>
            <person name="Kisaki G."/>
            <person name="Hamano K."/>
            <person name="Suezawa K."/>
            <person name="Otani M."/>
            <person name="Fukuda T."/>
            <person name="Manabe T."/>
            <person name="Gomi K."/>
            <person name="Tabuchi M."/>
            <person name="Akimitsu K."/>
            <person name="Kataoka I."/>
        </authorList>
    </citation>
    <scope>NUCLEOTIDE SEQUENCE [LARGE SCALE GENOMIC DNA]</scope>
    <source>
        <strain evidence="15">cv. Fuchu</strain>
    </source>
</reference>
<evidence type="ECO:0000256" key="8">
    <source>
        <dbReference type="ARBA" id="ARBA00023098"/>
    </source>
</evidence>
<dbReference type="GO" id="GO:0046872">
    <property type="term" value="F:metal ion binding"/>
    <property type="evidence" value="ECO:0007669"/>
    <property type="project" value="UniProtKB-KW"/>
</dbReference>
<dbReference type="OrthoDB" id="407298at2759"/>
<keyword evidence="6" id="KW-0223">Dioxygenase</keyword>
<protein>
    <submittedName>
        <fullName evidence="14">Lipoxygenase 1</fullName>
    </submittedName>
</protein>
<dbReference type="InterPro" id="IPR000907">
    <property type="entry name" value="LipOase"/>
</dbReference>
<organism evidence="14 15">
    <name type="scientific">Actinidia rufa</name>
    <dbReference type="NCBI Taxonomy" id="165716"/>
    <lineage>
        <taxon>Eukaryota</taxon>
        <taxon>Viridiplantae</taxon>
        <taxon>Streptophyta</taxon>
        <taxon>Embryophyta</taxon>
        <taxon>Tracheophyta</taxon>
        <taxon>Spermatophyta</taxon>
        <taxon>Magnoliopsida</taxon>
        <taxon>eudicotyledons</taxon>
        <taxon>Gunneridae</taxon>
        <taxon>Pentapetalae</taxon>
        <taxon>asterids</taxon>
        <taxon>Ericales</taxon>
        <taxon>Actinidiaceae</taxon>
        <taxon>Actinidia</taxon>
    </lineage>
</organism>
<feature type="domain" description="PLAT" evidence="12">
    <location>
        <begin position="34"/>
        <end position="158"/>
    </location>
</feature>
<dbReference type="GO" id="GO:0031408">
    <property type="term" value="P:oxylipin biosynthetic process"/>
    <property type="evidence" value="ECO:0007669"/>
    <property type="project" value="UniProtKB-KW"/>
</dbReference>
<evidence type="ECO:0000256" key="2">
    <source>
        <dbReference type="ARBA" id="ARBA00022516"/>
    </source>
</evidence>
<dbReference type="PROSITE" id="PS50095">
    <property type="entry name" value="PLAT"/>
    <property type="match status" value="1"/>
</dbReference>
<gene>
    <name evidence="14" type="ORF">Acr_15g0015730</name>
</gene>
<dbReference type="SUPFAM" id="SSF48484">
    <property type="entry name" value="Lipoxigenase"/>
    <property type="match status" value="1"/>
</dbReference>
<feature type="domain" description="Lipoxygenase" evidence="13">
    <location>
        <begin position="161"/>
        <end position="424"/>
    </location>
</feature>
<dbReference type="InterPro" id="IPR013819">
    <property type="entry name" value="LipOase_C"/>
</dbReference>
<evidence type="ECO:0000256" key="11">
    <source>
        <dbReference type="SAM" id="MobiDB-lite"/>
    </source>
</evidence>
<evidence type="ECO:0000256" key="1">
    <source>
        <dbReference type="ARBA" id="ARBA00009419"/>
    </source>
</evidence>
<dbReference type="Gene3D" id="2.60.60.20">
    <property type="entry name" value="PLAT/LH2 domain"/>
    <property type="match status" value="1"/>
</dbReference>
<dbReference type="Gene3D" id="3.10.450.60">
    <property type="match status" value="1"/>
</dbReference>
<evidence type="ECO:0000256" key="10">
    <source>
        <dbReference type="PROSITE-ProRule" id="PRU00152"/>
    </source>
</evidence>
<dbReference type="SMART" id="SM00308">
    <property type="entry name" value="LH2"/>
    <property type="match status" value="1"/>
</dbReference>
<feature type="region of interest" description="Disordered" evidence="11">
    <location>
        <begin position="212"/>
        <end position="246"/>
    </location>
</feature>
<dbReference type="InterPro" id="IPR001024">
    <property type="entry name" value="PLAT/LH2_dom"/>
</dbReference>
<dbReference type="EMBL" id="BJWL01000015">
    <property type="protein sequence ID" value="GFZ02965.1"/>
    <property type="molecule type" value="Genomic_DNA"/>
</dbReference>
<keyword evidence="5" id="KW-0276">Fatty acid metabolism</keyword>
<proteinExistence type="inferred from homology"/>
<evidence type="ECO:0000259" key="13">
    <source>
        <dbReference type="PROSITE" id="PS51393"/>
    </source>
</evidence>
<sequence>MFHKIVDAMTGQLDESREIKGTVVLMKKNVLDFNDFNASIRDRVAELLGQKVSLQLISAVHADPAGLRGKVGKPAYLEDWITTIATLTPGDTEFNVTFDWDEEIGVPGAFIIRNFHHSEFYLKTLTLDHVPGHGRVHFVCNSWVYPAEKYKTDRVFFTNQTYLPSETPAPLIQYRSEELVNLRGDGTGMLEEWDRVYDYAYYNDLGNPDKGPEYARPVLGGSTEYPYPRRGRTGRPPTETDPESESRLPLLMSLNIYVPRDERFGHLKLSDFLAYALKSIVQFLIPEFEALCDSTPNEFDSFDDTLKLYEGGFKLPEGPLLDRIRENIPLEMLKELIRTDGEGYTKFPMPQVIKDDKTAWRTDEEFAREMLAGLNPVIIRRLQEFPPRSNLDPKVYGNQSSSITRDHIKNKLHGFTIEEVIFMK</sequence>
<keyword evidence="8" id="KW-0443">Lipid metabolism</keyword>
<evidence type="ECO:0000313" key="15">
    <source>
        <dbReference type="Proteomes" id="UP000585474"/>
    </source>
</evidence>
<dbReference type="Gene3D" id="4.10.375.10">
    <property type="entry name" value="Lipoxygenase-1, Domain 2"/>
    <property type="match status" value="1"/>
</dbReference>
<evidence type="ECO:0000256" key="3">
    <source>
        <dbReference type="ARBA" id="ARBA00022723"/>
    </source>
</evidence>
<dbReference type="Pfam" id="PF01477">
    <property type="entry name" value="PLAT"/>
    <property type="match status" value="1"/>
</dbReference>
<keyword evidence="15" id="KW-1185">Reference proteome</keyword>
<evidence type="ECO:0000259" key="12">
    <source>
        <dbReference type="PROSITE" id="PS50095"/>
    </source>
</evidence>
<dbReference type="GO" id="GO:0034440">
    <property type="term" value="P:lipid oxidation"/>
    <property type="evidence" value="ECO:0007669"/>
    <property type="project" value="InterPro"/>
</dbReference>
<dbReference type="GO" id="GO:0006633">
    <property type="term" value="P:fatty acid biosynthetic process"/>
    <property type="evidence" value="ECO:0007669"/>
    <property type="project" value="UniProtKB-KW"/>
</dbReference>
<dbReference type="CDD" id="cd01751">
    <property type="entry name" value="PLAT_LH2"/>
    <property type="match status" value="1"/>
</dbReference>
<dbReference type="InterPro" id="IPR042057">
    <property type="entry name" value="Lipoxy_PLAT/LH2"/>
</dbReference>
<evidence type="ECO:0000256" key="7">
    <source>
        <dbReference type="ARBA" id="ARBA00023002"/>
    </source>
</evidence>
<dbReference type="Gene3D" id="4.10.372.10">
    <property type="entry name" value="Lipoxygenase-1, Domain 3"/>
    <property type="match status" value="1"/>
</dbReference>
<accession>A0A7J0FW97</accession>
<evidence type="ECO:0000256" key="6">
    <source>
        <dbReference type="ARBA" id="ARBA00022964"/>
    </source>
</evidence>
<keyword evidence="2" id="KW-0444">Lipid biosynthesis</keyword>
<dbReference type="InterPro" id="IPR001246">
    <property type="entry name" value="LipOase_plant"/>
</dbReference>
<dbReference type="PRINTS" id="PR00468">
    <property type="entry name" value="PLTLPOXGNASE"/>
</dbReference>
<evidence type="ECO:0000256" key="9">
    <source>
        <dbReference type="ARBA" id="ARBA00023160"/>
    </source>
</evidence>
<dbReference type="FunFam" id="4.10.375.10:FF:000001">
    <property type="entry name" value="Lipoxygenase"/>
    <property type="match status" value="1"/>
</dbReference>
<dbReference type="InterPro" id="IPR036392">
    <property type="entry name" value="PLAT/LH2_dom_sf"/>
</dbReference>
<dbReference type="Proteomes" id="UP000585474">
    <property type="component" value="Unassembled WGS sequence"/>
</dbReference>
<name>A0A7J0FW97_9ERIC</name>
<dbReference type="PROSITE" id="PS51393">
    <property type="entry name" value="LIPOXYGENASE_3"/>
    <property type="match status" value="1"/>
</dbReference>
<evidence type="ECO:0000256" key="4">
    <source>
        <dbReference type="ARBA" id="ARBA00022767"/>
    </source>
</evidence>
<keyword evidence="3" id="KW-0479">Metal-binding</keyword>
<dbReference type="SUPFAM" id="SSF49723">
    <property type="entry name" value="Lipase/lipooxygenase domain (PLAT/LH2 domain)"/>
    <property type="match status" value="1"/>
</dbReference>
<evidence type="ECO:0000256" key="5">
    <source>
        <dbReference type="ARBA" id="ARBA00022832"/>
    </source>
</evidence>
<dbReference type="PANTHER" id="PTHR11771">
    <property type="entry name" value="LIPOXYGENASE"/>
    <property type="match status" value="1"/>
</dbReference>
<keyword evidence="4" id="KW-0925">Oxylipin biosynthesis</keyword>
<comment type="caution">
    <text evidence="14">The sequence shown here is derived from an EMBL/GenBank/DDBJ whole genome shotgun (WGS) entry which is preliminary data.</text>
</comment>
<dbReference type="InterPro" id="IPR027433">
    <property type="entry name" value="Lipoxygenase_dom_3"/>
</dbReference>
<keyword evidence="7" id="KW-0560">Oxidoreductase</keyword>